<keyword evidence="2" id="KW-0614">Plasmid</keyword>
<dbReference type="KEGG" id="ngg:RG540_PA08990"/>
<reference evidence="3" key="1">
    <citation type="journal article" date="2014" name="BMC Genomics">
        <title>Genome sequencing of two Neorhizobium galegae strains reveals a noeT gene responsible for the unusual acetylation of the nodulation factors.</title>
        <authorList>
            <person name="Osterman J."/>
            <person name="Marsh J."/>
            <person name="Laine P.K."/>
            <person name="Zeng Z."/>
            <person name="Alatalo E."/>
            <person name="Sullivan J.T."/>
            <person name="Young J.P."/>
            <person name="Thomas-Oates J."/>
            <person name="Paulin L."/>
            <person name="Lindstrom K."/>
        </authorList>
    </citation>
    <scope>NUCLEOTIDE SEQUENCE [LARGE SCALE GENOMIC DNA]</scope>
    <source>
        <strain evidence="3">HAMBI 540</strain>
    </source>
</reference>
<sequence length="102" mass="11479">MMAMNGRIQREGDVVHLVAQQLFDLSGDLSGLTDREMDFKLPTGCGDEFAHGSPGSPDPRERPKPVPQARDIFVRLCRTRHNGIYPEPDTMPSPFPKARDFR</sequence>
<protein>
    <submittedName>
        <fullName evidence="2">DNA polymerase III protein, alpha subunit</fullName>
    </submittedName>
</protein>
<evidence type="ECO:0000313" key="2">
    <source>
        <dbReference type="EMBL" id="CDN51575.1"/>
    </source>
</evidence>
<feature type="region of interest" description="Disordered" evidence="1">
    <location>
        <begin position="83"/>
        <end position="102"/>
    </location>
</feature>
<organism evidence="2 3">
    <name type="scientific">Neorhizobium galegae bv. orientalis str. HAMBI 540</name>
    <dbReference type="NCBI Taxonomy" id="1028800"/>
    <lineage>
        <taxon>Bacteria</taxon>
        <taxon>Pseudomonadati</taxon>
        <taxon>Pseudomonadota</taxon>
        <taxon>Alphaproteobacteria</taxon>
        <taxon>Hyphomicrobiales</taxon>
        <taxon>Rhizobiaceae</taxon>
        <taxon>Rhizobium/Agrobacterium group</taxon>
        <taxon>Neorhizobium</taxon>
    </lineage>
</organism>
<name>A0A068T252_NEOGA</name>
<geneLocation type="plasmid" evidence="3">
    <name>II</name>
</geneLocation>
<proteinExistence type="predicted"/>
<evidence type="ECO:0000256" key="1">
    <source>
        <dbReference type="SAM" id="MobiDB-lite"/>
    </source>
</evidence>
<dbReference type="EMBL" id="HG938354">
    <property type="protein sequence ID" value="CDN51575.1"/>
    <property type="molecule type" value="Genomic_DNA"/>
</dbReference>
<feature type="region of interest" description="Disordered" evidence="1">
    <location>
        <begin position="43"/>
        <end position="68"/>
    </location>
</feature>
<dbReference type="eggNOG" id="COG0587">
    <property type="taxonomic scope" value="Bacteria"/>
</dbReference>
<dbReference type="PATRIC" id="fig|1028800.3.peg.5529"/>
<accession>A0A068T252</accession>
<evidence type="ECO:0000313" key="3">
    <source>
        <dbReference type="Proteomes" id="UP000028181"/>
    </source>
</evidence>
<dbReference type="HOGENOM" id="CLU_2274361_0_0_5"/>
<dbReference type="Proteomes" id="UP000028181">
    <property type="component" value="Plasmid pHAMBI540a"/>
</dbReference>
<dbReference type="AlphaFoldDB" id="A0A068T252"/>
<gene>
    <name evidence="2" type="ORF">RG540_PA08990</name>
</gene>
<keyword evidence="3" id="KW-1185">Reference proteome</keyword>